<dbReference type="AlphaFoldDB" id="F7ZC89"/>
<organism evidence="2 3">
    <name type="scientific">Roseobacter litoralis (strain ATCC 49566 / DSM 6996 / JCM 21268 / NBRC 15278 / OCh 149)</name>
    <dbReference type="NCBI Taxonomy" id="391595"/>
    <lineage>
        <taxon>Bacteria</taxon>
        <taxon>Pseudomonadati</taxon>
        <taxon>Pseudomonadota</taxon>
        <taxon>Alphaproteobacteria</taxon>
        <taxon>Rhodobacterales</taxon>
        <taxon>Roseobacteraceae</taxon>
        <taxon>Roseobacter</taxon>
    </lineage>
</organism>
<dbReference type="OrthoDB" id="7874397at2"/>
<evidence type="ECO:0000256" key="1">
    <source>
        <dbReference type="SAM" id="MobiDB-lite"/>
    </source>
</evidence>
<dbReference type="STRING" id="391595.RLO149_c037490"/>
<gene>
    <name evidence="2" type="ordered locus">RLO149_c037490</name>
</gene>
<proteinExistence type="predicted"/>
<evidence type="ECO:0000313" key="3">
    <source>
        <dbReference type="Proteomes" id="UP000001353"/>
    </source>
</evidence>
<protein>
    <submittedName>
        <fullName evidence="2">Uncharacterized protein</fullName>
    </submittedName>
</protein>
<keyword evidence="3" id="KW-1185">Reference proteome</keyword>
<name>F7ZC89_ROSLO</name>
<reference evidence="2 3" key="1">
    <citation type="journal article" date="2011" name="BMC Genomics">
        <title>Comparative genome analysis and genome-guided physiological analysis of Roseobacter litoralis.</title>
        <authorList>
            <person name="Kalhoefer D."/>
            <person name="Thole S."/>
            <person name="Voget S."/>
            <person name="Lehmann R."/>
            <person name="Liesegang H."/>
            <person name="Wollher A."/>
            <person name="Daniel R."/>
            <person name="Simon M."/>
            <person name="Brinkhoff T."/>
        </authorList>
    </citation>
    <scope>NUCLEOTIDE SEQUENCE [LARGE SCALE GENOMIC DNA]</scope>
    <source>
        <strain evidence="3">ATCC 49566 / DSM 6996 / JCM 21268 / NBRC 15278 / OCh 149</strain>
    </source>
</reference>
<feature type="region of interest" description="Disordered" evidence="1">
    <location>
        <begin position="139"/>
        <end position="159"/>
    </location>
</feature>
<accession>F7ZC89</accession>
<dbReference type="KEGG" id="rli:RLO149_c037490"/>
<sequence length="159" mass="17256">MMPELNERGAATVAVLSDMDPWEANLVLNLRLWCEGSSGQSQVWNEYRNALPGEHATHECHAFETLVRTIVSSAHRPLVRHQVGCSCVGADEAVFVNLVRMASEGHLNDAALVATLLMGPARAEHVALLAGQVGTCARKIGRRPPHSKPQAAQNVVRLH</sequence>
<dbReference type="eggNOG" id="ENOG502Z9FJ">
    <property type="taxonomic scope" value="Bacteria"/>
</dbReference>
<evidence type="ECO:0000313" key="2">
    <source>
        <dbReference type="EMBL" id="AEI95662.1"/>
    </source>
</evidence>
<dbReference type="EMBL" id="CP002623">
    <property type="protein sequence ID" value="AEI95662.1"/>
    <property type="molecule type" value="Genomic_DNA"/>
</dbReference>
<dbReference type="Proteomes" id="UP000001353">
    <property type="component" value="Chromosome"/>
</dbReference>
<dbReference type="HOGENOM" id="CLU_140970_0_0_5"/>